<name>A0ACB6ZG50_THEGA</name>
<sequence>MVIHTLIRLITFFPYHGHRTVSRTFFFSVALAFFDGFPDFRFRKAGYQAIDRICDYYYSLQNKPVKSNVKPGYLREALPVAPPTKGESIEDIANDYQDIIMPGLTHWQHPSFFAYYPTASTFEGIIGDLYATTALNPGFNWICSPACTELENVVMDWAAQLFGLSEDFYNTTQVGGGVIQSTASDSALVAIVTARSRYQRLHPDVPIDKLVVYVTTQTHSLGLKAGLILGLPVYAIPVRAEDDYGLRGHGLREVIERDKAEGKHPFVIVGTVGTTSSGAIDNIDEIAEALRDHPDIWLHIDAAWLGAAFSCPQYRARCHLPTINKVADSICINFHKARAGPFSSTSWGLVNFDCSAFWVRDRKNLTEALDITPPFLRSTEGDAGIVVDYRNWGLTLGRRFRSLKVWFVLRSFGVEGFQAYIRKCISLGEIFAESVRNHPELLELVTPPSFSLSVFRIAPGAVPGLPAHELNELNELYYRRLNERNELMLTQTELNGVHCVRFVVGVQRTERIHVEAAFGICLETAKLVTREFTGSRSY</sequence>
<evidence type="ECO:0000313" key="1">
    <source>
        <dbReference type="EMBL" id="KAF9648552.1"/>
    </source>
</evidence>
<keyword evidence="2" id="KW-1185">Reference proteome</keyword>
<accession>A0ACB6ZG50</accession>
<organism evidence="1 2">
    <name type="scientific">Thelephora ganbajun</name>
    <name type="common">Ganba fungus</name>
    <dbReference type="NCBI Taxonomy" id="370292"/>
    <lineage>
        <taxon>Eukaryota</taxon>
        <taxon>Fungi</taxon>
        <taxon>Dikarya</taxon>
        <taxon>Basidiomycota</taxon>
        <taxon>Agaricomycotina</taxon>
        <taxon>Agaricomycetes</taxon>
        <taxon>Thelephorales</taxon>
        <taxon>Thelephoraceae</taxon>
        <taxon>Thelephora</taxon>
    </lineage>
</organism>
<gene>
    <name evidence="1" type="ORF">BDM02DRAFT_3096167</name>
</gene>
<proteinExistence type="predicted"/>
<comment type="caution">
    <text evidence="1">The sequence shown here is derived from an EMBL/GenBank/DDBJ whole genome shotgun (WGS) entry which is preliminary data.</text>
</comment>
<protein>
    <submittedName>
        <fullName evidence="1">Aromatic-L-amino-acid decarboxylase</fullName>
    </submittedName>
</protein>
<reference evidence="1" key="1">
    <citation type="submission" date="2019-10" db="EMBL/GenBank/DDBJ databases">
        <authorList>
            <consortium name="DOE Joint Genome Institute"/>
            <person name="Kuo A."/>
            <person name="Miyauchi S."/>
            <person name="Kiss E."/>
            <person name="Drula E."/>
            <person name="Kohler A."/>
            <person name="Sanchez-Garcia M."/>
            <person name="Andreopoulos B."/>
            <person name="Barry K.W."/>
            <person name="Bonito G."/>
            <person name="Buee M."/>
            <person name="Carver A."/>
            <person name="Chen C."/>
            <person name="Cichocki N."/>
            <person name="Clum A."/>
            <person name="Culley D."/>
            <person name="Crous P.W."/>
            <person name="Fauchery L."/>
            <person name="Girlanda M."/>
            <person name="Hayes R."/>
            <person name="Keri Z."/>
            <person name="Labutti K."/>
            <person name="Lipzen A."/>
            <person name="Lombard V."/>
            <person name="Magnuson J."/>
            <person name="Maillard F."/>
            <person name="Morin E."/>
            <person name="Murat C."/>
            <person name="Nolan M."/>
            <person name="Ohm R."/>
            <person name="Pangilinan J."/>
            <person name="Pereira M."/>
            <person name="Perotto S."/>
            <person name="Peter M."/>
            <person name="Riley R."/>
            <person name="Sitrit Y."/>
            <person name="Stielow B."/>
            <person name="Szollosi G."/>
            <person name="Zifcakova L."/>
            <person name="Stursova M."/>
            <person name="Spatafora J.W."/>
            <person name="Tedersoo L."/>
            <person name="Vaario L.-M."/>
            <person name="Yamada A."/>
            <person name="Yan M."/>
            <person name="Wang P."/>
            <person name="Xu J."/>
            <person name="Bruns T."/>
            <person name="Baldrian P."/>
            <person name="Vilgalys R."/>
            <person name="Henrissat B."/>
            <person name="Grigoriev I.V."/>
            <person name="Hibbett D."/>
            <person name="Nagy L.G."/>
            <person name="Martin F.M."/>
        </authorList>
    </citation>
    <scope>NUCLEOTIDE SEQUENCE</scope>
    <source>
        <strain evidence="1">P2</strain>
    </source>
</reference>
<reference evidence="1" key="2">
    <citation type="journal article" date="2020" name="Nat. Commun.">
        <title>Large-scale genome sequencing of mycorrhizal fungi provides insights into the early evolution of symbiotic traits.</title>
        <authorList>
            <person name="Miyauchi S."/>
            <person name="Kiss E."/>
            <person name="Kuo A."/>
            <person name="Drula E."/>
            <person name="Kohler A."/>
            <person name="Sanchez-Garcia M."/>
            <person name="Morin E."/>
            <person name="Andreopoulos B."/>
            <person name="Barry K.W."/>
            <person name="Bonito G."/>
            <person name="Buee M."/>
            <person name="Carver A."/>
            <person name="Chen C."/>
            <person name="Cichocki N."/>
            <person name="Clum A."/>
            <person name="Culley D."/>
            <person name="Crous P.W."/>
            <person name="Fauchery L."/>
            <person name="Girlanda M."/>
            <person name="Hayes R.D."/>
            <person name="Keri Z."/>
            <person name="LaButti K."/>
            <person name="Lipzen A."/>
            <person name="Lombard V."/>
            <person name="Magnuson J."/>
            <person name="Maillard F."/>
            <person name="Murat C."/>
            <person name="Nolan M."/>
            <person name="Ohm R.A."/>
            <person name="Pangilinan J."/>
            <person name="Pereira M.F."/>
            <person name="Perotto S."/>
            <person name="Peter M."/>
            <person name="Pfister S."/>
            <person name="Riley R."/>
            <person name="Sitrit Y."/>
            <person name="Stielow J.B."/>
            <person name="Szollosi G."/>
            <person name="Zifcakova L."/>
            <person name="Stursova M."/>
            <person name="Spatafora J.W."/>
            <person name="Tedersoo L."/>
            <person name="Vaario L.M."/>
            <person name="Yamada A."/>
            <person name="Yan M."/>
            <person name="Wang P."/>
            <person name="Xu J."/>
            <person name="Bruns T."/>
            <person name="Baldrian P."/>
            <person name="Vilgalys R."/>
            <person name="Dunand C."/>
            <person name="Henrissat B."/>
            <person name="Grigoriev I.V."/>
            <person name="Hibbett D."/>
            <person name="Nagy L.G."/>
            <person name="Martin F.M."/>
        </authorList>
    </citation>
    <scope>NUCLEOTIDE SEQUENCE</scope>
    <source>
        <strain evidence="1">P2</strain>
    </source>
</reference>
<dbReference type="EMBL" id="MU118011">
    <property type="protein sequence ID" value="KAF9648552.1"/>
    <property type="molecule type" value="Genomic_DNA"/>
</dbReference>
<evidence type="ECO:0000313" key="2">
    <source>
        <dbReference type="Proteomes" id="UP000886501"/>
    </source>
</evidence>
<dbReference type="Proteomes" id="UP000886501">
    <property type="component" value="Unassembled WGS sequence"/>
</dbReference>